<sequence>MLFLRVNVKKHTVPILFAATLNLSFITKNYVLRTGTAYSKHPFSEMDTSLLVRFHKLEF</sequence>
<reference evidence="1" key="1">
    <citation type="submission" date="2010-07" db="EMBL/GenBank/DDBJ databases">
        <title>Identification of Proteins Involved in Black Widow Spider Wrapping Silk Fibers.</title>
        <authorList>
            <person name="Nguyen A."/>
            <person name="Verduzco A."/>
            <person name="Vierra C."/>
        </authorList>
    </citation>
    <scope>NUCLEOTIDE SEQUENCE</scope>
</reference>
<feature type="non-terminal residue" evidence="1">
    <location>
        <position position="59"/>
    </location>
</feature>
<name>E7D1L6_LATHE</name>
<accession>E7D1L6</accession>
<evidence type="ECO:0000313" key="1">
    <source>
        <dbReference type="EMBL" id="ADV40260.1"/>
    </source>
</evidence>
<protein>
    <submittedName>
        <fullName evidence="1">Uncharacterized protein</fullName>
    </submittedName>
</protein>
<proteinExistence type="evidence at transcript level"/>
<dbReference type="EMBL" id="HQ005966">
    <property type="protein sequence ID" value="ADV40260.1"/>
    <property type="molecule type" value="mRNA"/>
</dbReference>
<organism evidence="1">
    <name type="scientific">Latrodectus hesperus</name>
    <name type="common">Western black widow spider</name>
    <dbReference type="NCBI Taxonomy" id="256737"/>
    <lineage>
        <taxon>Eukaryota</taxon>
        <taxon>Metazoa</taxon>
        <taxon>Ecdysozoa</taxon>
        <taxon>Arthropoda</taxon>
        <taxon>Chelicerata</taxon>
        <taxon>Arachnida</taxon>
        <taxon>Araneae</taxon>
        <taxon>Araneomorphae</taxon>
        <taxon>Entelegynae</taxon>
        <taxon>Araneoidea</taxon>
        <taxon>Theridiidae</taxon>
        <taxon>Latrodectus</taxon>
    </lineage>
</organism>
<dbReference type="AlphaFoldDB" id="E7D1L6"/>